<evidence type="ECO:0000313" key="2">
    <source>
        <dbReference type="EMBL" id="MBK1813516.1"/>
    </source>
</evidence>
<organism evidence="2 3">
    <name type="scientific">Clostridium yunnanense</name>
    <dbReference type="NCBI Taxonomy" id="2800325"/>
    <lineage>
        <taxon>Bacteria</taxon>
        <taxon>Bacillati</taxon>
        <taxon>Bacillota</taxon>
        <taxon>Clostridia</taxon>
        <taxon>Eubacteriales</taxon>
        <taxon>Clostridiaceae</taxon>
        <taxon>Clostridium</taxon>
    </lineage>
</organism>
<feature type="transmembrane region" description="Helical" evidence="1">
    <location>
        <begin position="93"/>
        <end position="112"/>
    </location>
</feature>
<protein>
    <recommendedName>
        <fullName evidence="4">Zinc-finger domain-containing protein</fullName>
    </recommendedName>
</protein>
<keyword evidence="1" id="KW-0812">Transmembrane</keyword>
<keyword evidence="1" id="KW-1133">Transmembrane helix</keyword>
<keyword evidence="1" id="KW-0472">Membrane</keyword>
<accession>A0ABS1EVV5</accession>
<evidence type="ECO:0000313" key="3">
    <source>
        <dbReference type="Proteomes" id="UP000596739"/>
    </source>
</evidence>
<dbReference type="EMBL" id="JAENHN010000064">
    <property type="protein sequence ID" value="MBK1813516.1"/>
    <property type="molecule type" value="Genomic_DNA"/>
</dbReference>
<comment type="caution">
    <text evidence="2">The sequence shown here is derived from an EMBL/GenBank/DDBJ whole genome shotgun (WGS) entry which is preliminary data.</text>
</comment>
<dbReference type="SUPFAM" id="SSF82171">
    <property type="entry name" value="DPP6 N-terminal domain-like"/>
    <property type="match status" value="1"/>
</dbReference>
<name>A0ABS1EVV5_9CLOT</name>
<sequence length="509" mass="58662">MDCQKFRNSIIDMLEDQLSDADRSSLEEHMNNCINCKEYYDKMSNIKIGLFKEIENDQIQYSSRKESIMGAIDLNKYNRRSTRAINLMRSNKNSFFISALSIVAIITLIMVIPKLSTYKFDNNSTKSNKSESMYKKDDLISNNYDINSNSDFLRGLIIKDEDKTANYIVKPIDAKAELSRNQEQNATLIGVDKDKLVLYNGDILYSSLDNNLQFYMKANDFDIHNKDKYLLSSTKNFILLPDSKHSNLYIVNIIKNRVLKVNINISGASINAAWSSNDTYLCLQINRDIYLFNSDNEKISYVGNENNYSISYVTDEGVIITSNNRLLPADRTIENIKPYKLFAYNSYIYALCYDNEKNTELYRYDYSNDKLVYIINLGKRGYTYDKSDNPFLITIKDKSNSGVIFNIKTLQSYSYNGYIDILDDFKNCISPSGNRYISKTGTDDGNQRFRIHTTGSKEVKEIYANNSIGSFIDDDNLVYGIKGNEDNRVQFNIIKENLKSAKKEVISTY</sequence>
<evidence type="ECO:0000256" key="1">
    <source>
        <dbReference type="SAM" id="Phobius"/>
    </source>
</evidence>
<keyword evidence="3" id="KW-1185">Reference proteome</keyword>
<proteinExistence type="predicted"/>
<reference evidence="3" key="1">
    <citation type="submission" date="2021-01" db="EMBL/GenBank/DDBJ databases">
        <title>Genome public.</title>
        <authorList>
            <person name="Liu C."/>
            <person name="Sun Q."/>
        </authorList>
    </citation>
    <scope>NUCLEOTIDE SEQUENCE [LARGE SCALE GENOMIC DNA]</scope>
    <source>
        <strain evidence="3">YIM B02505</strain>
    </source>
</reference>
<dbReference type="Proteomes" id="UP000596739">
    <property type="component" value="Unassembled WGS sequence"/>
</dbReference>
<gene>
    <name evidence="2" type="ORF">JHL18_23140</name>
</gene>
<dbReference type="RefSeq" id="WP_200273728.1">
    <property type="nucleotide sequence ID" value="NZ_JAENHN010000064.1"/>
</dbReference>
<evidence type="ECO:0008006" key="4">
    <source>
        <dbReference type="Google" id="ProtNLM"/>
    </source>
</evidence>